<proteinExistence type="predicted"/>
<keyword evidence="2" id="KW-1185">Reference proteome</keyword>
<comment type="caution">
    <text evidence="1">The sequence shown here is derived from an EMBL/GenBank/DDBJ whole genome shotgun (WGS) entry which is preliminary data.</text>
</comment>
<dbReference type="EMBL" id="LVXZ01000020">
    <property type="protein sequence ID" value="OAP93020.1"/>
    <property type="molecule type" value="Genomic_DNA"/>
</dbReference>
<protein>
    <submittedName>
        <fullName evidence="1">Uncharacterized protein</fullName>
    </submittedName>
</protein>
<evidence type="ECO:0000313" key="2">
    <source>
        <dbReference type="Proteomes" id="UP000078302"/>
    </source>
</evidence>
<accession>A0A179BNZ0</accession>
<sequence>MAGFEMTDNLLTHVCAFPACRKTRNSVYIVVRRISTMGQFYTKFFMPYIAGKIRNILSIIGFSRRIVLVTSEKIRKP</sequence>
<gene>
    <name evidence="1" type="ORF">A4H96_02245</name>
</gene>
<dbReference type="Proteomes" id="UP000078302">
    <property type="component" value="Unassembled WGS sequence"/>
</dbReference>
<dbReference type="AlphaFoldDB" id="A0A179BNZ0"/>
<evidence type="ECO:0000313" key="1">
    <source>
        <dbReference type="EMBL" id="OAP93020.1"/>
    </source>
</evidence>
<organism evidence="1 2">
    <name type="scientific">Acidithiobacillus ferrooxidans</name>
    <name type="common">Thiobacillus ferrooxidans</name>
    <dbReference type="NCBI Taxonomy" id="920"/>
    <lineage>
        <taxon>Bacteria</taxon>
        <taxon>Pseudomonadati</taxon>
        <taxon>Pseudomonadota</taxon>
        <taxon>Acidithiobacillia</taxon>
        <taxon>Acidithiobacillales</taxon>
        <taxon>Acidithiobacillaceae</taxon>
        <taxon>Acidithiobacillus</taxon>
    </lineage>
</organism>
<reference evidence="1 2" key="1">
    <citation type="submission" date="2016-04" db="EMBL/GenBank/DDBJ databases">
        <title>Acidithiobacillus ferrooxidans genome sequencing and assembly.</title>
        <authorList>
            <person name="Zhou Z."/>
        </authorList>
    </citation>
    <scope>NUCLEOTIDE SEQUENCE [LARGE SCALE GENOMIC DNA]</scope>
    <source>
        <strain evidence="1 2">BY0502</strain>
    </source>
</reference>
<name>A0A179BNZ0_ACIFR</name>